<feature type="compositionally biased region" description="Basic and acidic residues" evidence="2">
    <location>
        <begin position="474"/>
        <end position="496"/>
    </location>
</feature>
<dbReference type="EMBL" id="CCBP010000243">
    <property type="protein sequence ID" value="CDO75153.1"/>
    <property type="molecule type" value="Genomic_DNA"/>
</dbReference>
<evidence type="ECO:0000256" key="2">
    <source>
        <dbReference type="SAM" id="MobiDB-lite"/>
    </source>
</evidence>
<sequence>MPKTLQLERISPDISAKEFFSSYVSKRRPVIVSGLLDDPSFQGPKWTDLDYLAKKAGDVEVMVEPIHPTANQYGTDAERMSVTFREFLGSLRKEEGPWPYLTTQYSDEDPDAETVFPPPTNALRDEFPVVPRIMGNLFLQQVNLWLGKSKDGSSSGLHHDFHDNIYCLLKGRKRFVLFPPKEVENLYPYGTLDTLHPNGLIAYEDIPVRPDGLSKRAAAKARVRALERKIDALKAKQKNGKGKGKGHSKDLKALMDAHDAALDELAELALDEDVAGEEEDDFDALMGGLDDFDDVDDAGQGSSGHLDSDDDEEGDGEWEEWKGIGHTDDEDEPSEHEDALEDDEDEGEESPLGEDTEQTTEPSSFSRIPTAHLHRYLGIPTTAALPPTFSASDFPRLKKTTDPYVVELTEGEMLYLPASWWHEVTSTSTGSPEDGTDVHMAFNYWFYPPDALESFDTPYRDTLVWEYLRDKAVAAEQESREAGKQTRKEKRVREDSSEGIAGSKKARR</sequence>
<dbReference type="HOGENOM" id="CLU_017405_0_0_1"/>
<dbReference type="AlphaFoldDB" id="A0A060SRR1"/>
<comment type="caution">
    <text evidence="4">The sequence shown here is derived from an EMBL/GenBank/DDBJ whole genome shotgun (WGS) entry which is preliminary data.</text>
</comment>
<accession>A0A060SRR1</accession>
<dbReference type="Proteomes" id="UP000029665">
    <property type="component" value="Unassembled WGS sequence"/>
</dbReference>
<dbReference type="PROSITE" id="PS51184">
    <property type="entry name" value="JMJC"/>
    <property type="match status" value="1"/>
</dbReference>
<organism evidence="4 5">
    <name type="scientific">Pycnoporus cinnabarinus</name>
    <name type="common">Cinnabar-red polypore</name>
    <name type="synonym">Trametes cinnabarina</name>
    <dbReference type="NCBI Taxonomy" id="5643"/>
    <lineage>
        <taxon>Eukaryota</taxon>
        <taxon>Fungi</taxon>
        <taxon>Dikarya</taxon>
        <taxon>Basidiomycota</taxon>
        <taxon>Agaricomycotina</taxon>
        <taxon>Agaricomycetes</taxon>
        <taxon>Polyporales</taxon>
        <taxon>Polyporaceae</taxon>
        <taxon>Trametes</taxon>
    </lineage>
</organism>
<dbReference type="SUPFAM" id="SSF51197">
    <property type="entry name" value="Clavaminate synthase-like"/>
    <property type="match status" value="1"/>
</dbReference>
<keyword evidence="1" id="KW-0175">Coiled coil</keyword>
<keyword evidence="5" id="KW-1185">Reference proteome</keyword>
<reference evidence="4" key="1">
    <citation type="submission" date="2014-01" db="EMBL/GenBank/DDBJ databases">
        <title>The genome of the white-rot fungus Pycnoporus cinnabarinus: a basidiomycete model with a versatile arsenal for lignocellulosic biomass breakdown.</title>
        <authorList>
            <person name="Levasseur A."/>
            <person name="Lomascolo A."/>
            <person name="Ruiz-Duenas F.J."/>
            <person name="Uzan E."/>
            <person name="Piumi F."/>
            <person name="Kues U."/>
            <person name="Ram A.F.J."/>
            <person name="Murat C."/>
            <person name="Haon M."/>
            <person name="Benoit I."/>
            <person name="Arfi Y."/>
            <person name="Chevret D."/>
            <person name="Drula E."/>
            <person name="Kwon M.J."/>
            <person name="Gouret P."/>
            <person name="Lesage-Meessen L."/>
            <person name="Lombard V."/>
            <person name="Mariette J."/>
            <person name="Noirot C."/>
            <person name="Park J."/>
            <person name="Patyshakuliyeva A."/>
            <person name="Wieneger R.A.B."/>
            <person name="Wosten H.A.B."/>
            <person name="Martin F."/>
            <person name="Coutinho P.M."/>
            <person name="de Vries R."/>
            <person name="Martinez A.T."/>
            <person name="Klopp C."/>
            <person name="Pontarotti P."/>
            <person name="Henrissat B."/>
            <person name="Record E."/>
        </authorList>
    </citation>
    <scope>NUCLEOTIDE SEQUENCE [LARGE SCALE GENOMIC DNA]</scope>
    <source>
        <strain evidence="4">BRFM137</strain>
    </source>
</reference>
<dbReference type="Pfam" id="PF13621">
    <property type="entry name" value="Cupin_8"/>
    <property type="match status" value="1"/>
</dbReference>
<feature type="domain" description="JmjC" evidence="3">
    <location>
        <begin position="119"/>
        <end position="463"/>
    </location>
</feature>
<dbReference type="InterPro" id="IPR041667">
    <property type="entry name" value="Cupin_8"/>
</dbReference>
<feature type="compositionally biased region" description="Acidic residues" evidence="2">
    <location>
        <begin position="328"/>
        <end position="358"/>
    </location>
</feature>
<feature type="compositionally biased region" description="Acidic residues" evidence="2">
    <location>
        <begin position="308"/>
        <end position="318"/>
    </location>
</feature>
<dbReference type="PANTHER" id="PTHR12461:SF100">
    <property type="entry name" value="JMJC DOMAIN-CONTAINING PROTEIN 4"/>
    <property type="match status" value="1"/>
</dbReference>
<dbReference type="InterPro" id="IPR003347">
    <property type="entry name" value="JmjC_dom"/>
</dbReference>
<name>A0A060SRR1_PYCCI</name>
<dbReference type="OrthoDB" id="415358at2759"/>
<feature type="coiled-coil region" evidence="1">
    <location>
        <begin position="216"/>
        <end position="271"/>
    </location>
</feature>
<evidence type="ECO:0000313" key="4">
    <source>
        <dbReference type="EMBL" id="CDO75153.1"/>
    </source>
</evidence>
<evidence type="ECO:0000256" key="1">
    <source>
        <dbReference type="SAM" id="Coils"/>
    </source>
</evidence>
<evidence type="ECO:0000313" key="5">
    <source>
        <dbReference type="Proteomes" id="UP000029665"/>
    </source>
</evidence>
<dbReference type="OMA" id="PASWWHE"/>
<evidence type="ECO:0000259" key="3">
    <source>
        <dbReference type="PROSITE" id="PS51184"/>
    </source>
</evidence>
<dbReference type="Gene3D" id="2.60.120.650">
    <property type="entry name" value="Cupin"/>
    <property type="match status" value="1"/>
</dbReference>
<dbReference type="STRING" id="5643.A0A060SRR1"/>
<proteinExistence type="predicted"/>
<feature type="region of interest" description="Disordered" evidence="2">
    <location>
        <begin position="277"/>
        <end position="367"/>
    </location>
</feature>
<dbReference type="InterPro" id="IPR014710">
    <property type="entry name" value="RmlC-like_jellyroll"/>
</dbReference>
<dbReference type="Gene3D" id="2.60.120.10">
    <property type="entry name" value="Jelly Rolls"/>
    <property type="match status" value="1"/>
</dbReference>
<gene>
    <name evidence="4" type="ORF">BN946_scf184590.g10</name>
</gene>
<dbReference type="SMART" id="SM00558">
    <property type="entry name" value="JmjC"/>
    <property type="match status" value="1"/>
</dbReference>
<protein>
    <recommendedName>
        <fullName evidence="3">JmjC domain-containing protein</fullName>
    </recommendedName>
</protein>
<dbReference type="PANTHER" id="PTHR12461">
    <property type="entry name" value="HYPOXIA-INDUCIBLE FACTOR 1 ALPHA INHIBITOR-RELATED"/>
    <property type="match status" value="1"/>
</dbReference>
<feature type="region of interest" description="Disordered" evidence="2">
    <location>
        <begin position="474"/>
        <end position="508"/>
    </location>
</feature>